<dbReference type="InterPro" id="IPR025657">
    <property type="entry name" value="RadC_JAB"/>
</dbReference>
<dbReference type="OrthoDB" id="9804482at2"/>
<dbReference type="PANTHER" id="PTHR30471">
    <property type="entry name" value="DNA REPAIR PROTEIN RADC"/>
    <property type="match status" value="1"/>
</dbReference>
<dbReference type="InterPro" id="IPR037518">
    <property type="entry name" value="MPN"/>
</dbReference>
<dbReference type="NCBIfam" id="TIGR00608">
    <property type="entry name" value="radc"/>
    <property type="match status" value="1"/>
</dbReference>
<keyword evidence="9" id="KW-1185">Reference proteome</keyword>
<keyword evidence="1" id="KW-0645">Protease</keyword>
<dbReference type="GO" id="GO:0008237">
    <property type="term" value="F:metallopeptidase activity"/>
    <property type="evidence" value="ECO:0007669"/>
    <property type="project" value="UniProtKB-KW"/>
</dbReference>
<proteinExistence type="inferred from homology"/>
<dbReference type="Pfam" id="PF20582">
    <property type="entry name" value="UPF0758_N"/>
    <property type="match status" value="1"/>
</dbReference>
<organism evidence="8 9">
    <name type="scientific">Chitinophaga silvisoli</name>
    <dbReference type="NCBI Taxonomy" id="2291814"/>
    <lineage>
        <taxon>Bacteria</taxon>
        <taxon>Pseudomonadati</taxon>
        <taxon>Bacteroidota</taxon>
        <taxon>Chitinophagia</taxon>
        <taxon>Chitinophagales</taxon>
        <taxon>Chitinophagaceae</taxon>
        <taxon>Chitinophaga</taxon>
    </lineage>
</organism>
<dbReference type="CDD" id="cd08071">
    <property type="entry name" value="MPN_DUF2466"/>
    <property type="match status" value="1"/>
</dbReference>
<dbReference type="GO" id="GO:0006508">
    <property type="term" value="P:proteolysis"/>
    <property type="evidence" value="ECO:0007669"/>
    <property type="project" value="UniProtKB-KW"/>
</dbReference>
<keyword evidence="5" id="KW-0482">Metalloprotease</keyword>
<keyword evidence="4" id="KW-0862">Zinc</keyword>
<dbReference type="Proteomes" id="UP000261174">
    <property type="component" value="Unassembled WGS sequence"/>
</dbReference>
<dbReference type="AlphaFoldDB" id="A0A3E1P7L5"/>
<reference evidence="8 9" key="1">
    <citation type="submission" date="2018-08" db="EMBL/GenBank/DDBJ databases">
        <title>Chitinophaga sp. K20C18050901, a novel bacterium isolated from forest soil.</title>
        <authorList>
            <person name="Wang C."/>
        </authorList>
    </citation>
    <scope>NUCLEOTIDE SEQUENCE [LARGE SCALE GENOMIC DNA]</scope>
    <source>
        <strain evidence="8 9">K20C18050901</strain>
    </source>
</reference>
<evidence type="ECO:0000256" key="1">
    <source>
        <dbReference type="ARBA" id="ARBA00022670"/>
    </source>
</evidence>
<evidence type="ECO:0000256" key="5">
    <source>
        <dbReference type="ARBA" id="ARBA00023049"/>
    </source>
</evidence>
<keyword evidence="3" id="KW-0378">Hydrolase</keyword>
<dbReference type="SUPFAM" id="SSF47781">
    <property type="entry name" value="RuvA domain 2-like"/>
    <property type="match status" value="1"/>
</dbReference>
<dbReference type="InterPro" id="IPR010994">
    <property type="entry name" value="RuvA_2-like"/>
</dbReference>
<dbReference type="EMBL" id="QTJV01000001">
    <property type="protein sequence ID" value="RFM36028.1"/>
    <property type="molecule type" value="Genomic_DNA"/>
</dbReference>
<sequence length="262" mass="28534">MGTIDSLAGHLPIKDWQTDDQPRQKLIIKGTEILSDAELLALLLNTGHKHKSALLLAQEILSKSSNNLQELGKVNVNQLKKLRGIGEAKAARIVAALELGRRRQAGFILSKTKIRNGQEAALYFKPILGDCSHEQVHVLYLNFANTVIKDACVSKGGISSAPADVRVILREALELGATSIILCHNHPSGNLSPSQADILFTRKVVQAASILDILVLDHIIVSQAGYYSMNEEGIMNEEKPASRLIRENNSPVGFPVLRMAIA</sequence>
<evidence type="ECO:0000256" key="3">
    <source>
        <dbReference type="ARBA" id="ARBA00022801"/>
    </source>
</evidence>
<evidence type="ECO:0000313" key="8">
    <source>
        <dbReference type="EMBL" id="RFM36028.1"/>
    </source>
</evidence>
<dbReference type="SUPFAM" id="SSF102712">
    <property type="entry name" value="JAB1/MPN domain"/>
    <property type="match status" value="1"/>
</dbReference>
<dbReference type="Gene3D" id="3.40.140.10">
    <property type="entry name" value="Cytidine Deaminase, domain 2"/>
    <property type="match status" value="1"/>
</dbReference>
<dbReference type="InterPro" id="IPR020891">
    <property type="entry name" value="UPF0758_CS"/>
</dbReference>
<evidence type="ECO:0000313" key="9">
    <source>
        <dbReference type="Proteomes" id="UP000261174"/>
    </source>
</evidence>
<evidence type="ECO:0000256" key="6">
    <source>
        <dbReference type="RuleBase" id="RU003797"/>
    </source>
</evidence>
<dbReference type="PROSITE" id="PS01302">
    <property type="entry name" value="UPF0758"/>
    <property type="match status" value="1"/>
</dbReference>
<keyword evidence="2" id="KW-0479">Metal-binding</keyword>
<evidence type="ECO:0000259" key="7">
    <source>
        <dbReference type="PROSITE" id="PS50249"/>
    </source>
</evidence>
<dbReference type="InterPro" id="IPR046778">
    <property type="entry name" value="UPF0758_N"/>
</dbReference>
<dbReference type="PANTHER" id="PTHR30471:SF3">
    <property type="entry name" value="UPF0758 PROTEIN YEES-RELATED"/>
    <property type="match status" value="1"/>
</dbReference>
<dbReference type="InterPro" id="IPR001405">
    <property type="entry name" value="UPF0758"/>
</dbReference>
<name>A0A3E1P7L5_9BACT</name>
<evidence type="ECO:0000256" key="4">
    <source>
        <dbReference type="ARBA" id="ARBA00022833"/>
    </source>
</evidence>
<dbReference type="GO" id="GO:0046872">
    <property type="term" value="F:metal ion binding"/>
    <property type="evidence" value="ECO:0007669"/>
    <property type="project" value="UniProtKB-KW"/>
</dbReference>
<dbReference type="Pfam" id="PF04002">
    <property type="entry name" value="RadC"/>
    <property type="match status" value="1"/>
</dbReference>
<dbReference type="RefSeq" id="WP_116851374.1">
    <property type="nucleotide sequence ID" value="NZ_QTJV01000001.1"/>
</dbReference>
<protein>
    <submittedName>
        <fullName evidence="8">JAB domain-containing protein</fullName>
    </submittedName>
</protein>
<gene>
    <name evidence="8" type="ORF">DXN04_00485</name>
</gene>
<comment type="similarity">
    <text evidence="6">Belongs to the UPF0758 family.</text>
</comment>
<dbReference type="NCBIfam" id="NF000642">
    <property type="entry name" value="PRK00024.1"/>
    <property type="match status" value="1"/>
</dbReference>
<evidence type="ECO:0000256" key="2">
    <source>
        <dbReference type="ARBA" id="ARBA00022723"/>
    </source>
</evidence>
<comment type="caution">
    <text evidence="8">The sequence shown here is derived from an EMBL/GenBank/DDBJ whole genome shotgun (WGS) entry which is preliminary data.</text>
</comment>
<dbReference type="PROSITE" id="PS50249">
    <property type="entry name" value="MPN"/>
    <property type="match status" value="1"/>
</dbReference>
<feature type="domain" description="MPN" evidence="7">
    <location>
        <begin position="113"/>
        <end position="235"/>
    </location>
</feature>
<accession>A0A3E1P7L5</accession>